<proteinExistence type="predicted"/>
<gene>
    <name evidence="2" type="ORF">HYZ11_05760</name>
</gene>
<dbReference type="Proteomes" id="UP000782312">
    <property type="component" value="Unassembled WGS sequence"/>
</dbReference>
<evidence type="ECO:0000313" key="2">
    <source>
        <dbReference type="EMBL" id="MBI3127089.1"/>
    </source>
</evidence>
<accession>A0A932MLE3</accession>
<evidence type="ECO:0000256" key="1">
    <source>
        <dbReference type="SAM" id="MobiDB-lite"/>
    </source>
</evidence>
<dbReference type="EMBL" id="JACPUR010000015">
    <property type="protein sequence ID" value="MBI3127089.1"/>
    <property type="molecule type" value="Genomic_DNA"/>
</dbReference>
<feature type="region of interest" description="Disordered" evidence="1">
    <location>
        <begin position="1"/>
        <end position="49"/>
    </location>
</feature>
<name>A0A932MLE3_UNCTE</name>
<evidence type="ECO:0008006" key="4">
    <source>
        <dbReference type="Google" id="ProtNLM"/>
    </source>
</evidence>
<reference evidence="2" key="1">
    <citation type="submission" date="2020-07" db="EMBL/GenBank/DDBJ databases">
        <title>Huge and variable diversity of episymbiotic CPR bacteria and DPANN archaea in groundwater ecosystems.</title>
        <authorList>
            <person name="He C.Y."/>
            <person name="Keren R."/>
            <person name="Whittaker M."/>
            <person name="Farag I.F."/>
            <person name="Doudna J."/>
            <person name="Cate J.H.D."/>
            <person name="Banfield J.F."/>
        </authorList>
    </citation>
    <scope>NUCLEOTIDE SEQUENCE</scope>
    <source>
        <strain evidence="2">NC_groundwater_763_Ag_S-0.2um_68_21</strain>
    </source>
</reference>
<protein>
    <recommendedName>
        <fullName evidence="4">PIN domain-containing protein</fullName>
    </recommendedName>
</protein>
<sequence length="194" mass="20502">MTSGASGARGERAGGAAPSHNEASVFGRGAPPGDWPEGRPPRLTLDTSALNARGSIPAMNRVERWAEEGKVVLYVPPEVTAEAEAHLGGKGRAMYAGKARSLHGGGEAAGAPAGLEEEMAAVLFPHTRPGELTPGQRRDARILALHRSLGNDVFLTLDTRHFIQKGRRERLAARGVRAMTPAEFAAWAGERLEG</sequence>
<comment type="caution">
    <text evidence="2">The sequence shown here is derived from an EMBL/GenBank/DDBJ whole genome shotgun (WGS) entry which is preliminary data.</text>
</comment>
<organism evidence="2 3">
    <name type="scientific">Tectimicrobiota bacterium</name>
    <dbReference type="NCBI Taxonomy" id="2528274"/>
    <lineage>
        <taxon>Bacteria</taxon>
        <taxon>Pseudomonadati</taxon>
        <taxon>Nitrospinota/Tectimicrobiota group</taxon>
        <taxon>Candidatus Tectimicrobiota</taxon>
    </lineage>
</organism>
<evidence type="ECO:0000313" key="3">
    <source>
        <dbReference type="Proteomes" id="UP000782312"/>
    </source>
</evidence>
<dbReference type="AlphaFoldDB" id="A0A932MLE3"/>